<evidence type="ECO:0000256" key="5">
    <source>
        <dbReference type="SAM" id="Phobius"/>
    </source>
</evidence>
<evidence type="ECO:0000259" key="7">
    <source>
        <dbReference type="Pfam" id="PF00324"/>
    </source>
</evidence>
<dbReference type="STRING" id="197221.gene:10746837"/>
<protein>
    <submittedName>
        <fullName evidence="8">Amino acid permease family protein</fullName>
    </submittedName>
</protein>
<dbReference type="GO" id="GO:0055085">
    <property type="term" value="P:transmembrane transport"/>
    <property type="evidence" value="ECO:0007669"/>
    <property type="project" value="InterPro"/>
</dbReference>
<keyword evidence="4 5" id="KW-0472">Membrane</keyword>
<dbReference type="eggNOG" id="COG0531">
    <property type="taxonomic scope" value="Bacteria"/>
</dbReference>
<dbReference type="InterPro" id="IPR050367">
    <property type="entry name" value="APC_superfamily"/>
</dbReference>
<evidence type="ECO:0000256" key="4">
    <source>
        <dbReference type="ARBA" id="ARBA00023136"/>
    </source>
</evidence>
<name>Q8DM68_THEVB</name>
<dbReference type="Proteomes" id="UP000000440">
    <property type="component" value="Chromosome"/>
</dbReference>
<gene>
    <name evidence="8" type="ordered locus">tll0255</name>
</gene>
<reference evidence="8 9" key="1">
    <citation type="journal article" date="2002" name="DNA Res.">
        <title>Complete genome structure of the thermophilic cyanobacterium Thermosynechococcus elongatus BP-1.</title>
        <authorList>
            <person name="Nakamura Y."/>
            <person name="Kaneko T."/>
            <person name="Sato S."/>
            <person name="Ikeuchi M."/>
            <person name="Katoh H."/>
            <person name="Sasamoto S."/>
            <person name="Watanabe A."/>
            <person name="Iriguchi M."/>
            <person name="Kawashima K."/>
            <person name="Kimura T."/>
            <person name="Kishida Y."/>
            <person name="Kiyokawa C."/>
            <person name="Kohara M."/>
            <person name="Matsumoto M."/>
            <person name="Matsuno A."/>
            <person name="Nakazaki N."/>
            <person name="Shimpo S."/>
            <person name="Sugimoto M."/>
            <person name="Takeuchi C."/>
            <person name="Yamada M."/>
            <person name="Tabata S."/>
        </authorList>
    </citation>
    <scope>NUCLEOTIDE SEQUENCE [LARGE SCALE GENOMIC DNA]</scope>
    <source>
        <strain evidence="9">IAM M-273 / NIES-2133 / BP-1</strain>
    </source>
</reference>
<accession>Q8DM68</accession>
<feature type="chain" id="PRO_5004304339" evidence="6">
    <location>
        <begin position="24"/>
        <end position="378"/>
    </location>
</feature>
<feature type="transmembrane region" description="Helical" evidence="5">
    <location>
        <begin position="110"/>
        <end position="131"/>
    </location>
</feature>
<keyword evidence="9" id="KW-1185">Reference proteome</keyword>
<proteinExistence type="predicted"/>
<dbReference type="EnsemblBacteria" id="BAC07808">
    <property type="protein sequence ID" value="BAC07808"/>
    <property type="gene ID" value="BAC07808"/>
</dbReference>
<feature type="transmembrane region" description="Helical" evidence="5">
    <location>
        <begin position="151"/>
        <end position="170"/>
    </location>
</feature>
<feature type="transmembrane region" description="Helical" evidence="5">
    <location>
        <begin position="355"/>
        <end position="372"/>
    </location>
</feature>
<evidence type="ECO:0000313" key="8">
    <source>
        <dbReference type="EMBL" id="BAC07808.1"/>
    </source>
</evidence>
<keyword evidence="2 5" id="KW-0812">Transmembrane</keyword>
<feature type="transmembrane region" description="Helical" evidence="5">
    <location>
        <begin position="305"/>
        <end position="324"/>
    </location>
</feature>
<sequence>MLIALILAAAIALCNGLSSAQLAASHPVSGGTYEYGYHYLSPPFGFTAGWMFLVAKSASAATAALGSVAYLYQWLGLEDSSGRWQVMAALGLLAVLTGVVLLGIRRSTQVNLGILLVTFTSLLLFVGIGHLQQRGGSPWLATSQPLSLKHLLQATALLFVAYAGYARIAVLAEEVKTPRQTIPRAIVLTIVIALLLYLSVAWVVLGSHHSGNLTTAASLAVVASRFGVPWLPPLMALGAIAALVGILLNLLLGLSRVVLAMARRRDLPPTLAQIPPQGKQPVAAILAVSGGIALLILLGNVQTTWSFSAFSVLIYYAITNLAALQLQEPQFPRWLAVAGLIGCLGLAFWVEVQVWVSGCGLLLLGLAWHYWMRRAKAL</sequence>
<dbReference type="AlphaFoldDB" id="Q8DM68"/>
<dbReference type="PANTHER" id="PTHR42770:SF7">
    <property type="entry name" value="MEMBRANE PROTEIN"/>
    <property type="match status" value="1"/>
</dbReference>
<dbReference type="PIRSF" id="PIRSF006060">
    <property type="entry name" value="AA_transporter"/>
    <property type="match status" value="1"/>
</dbReference>
<keyword evidence="6" id="KW-0732">Signal</keyword>
<dbReference type="EMBL" id="BA000039">
    <property type="protein sequence ID" value="BAC07808.1"/>
    <property type="molecule type" value="Genomic_DNA"/>
</dbReference>
<keyword evidence="3 5" id="KW-1133">Transmembrane helix</keyword>
<evidence type="ECO:0000256" key="2">
    <source>
        <dbReference type="ARBA" id="ARBA00022692"/>
    </source>
</evidence>
<dbReference type="Gene3D" id="1.20.1740.10">
    <property type="entry name" value="Amino acid/polyamine transporter I"/>
    <property type="match status" value="1"/>
</dbReference>
<organism evidence="8 9">
    <name type="scientific">Thermosynechococcus vestitus (strain NIES-2133 / IAM M-273 / BP-1)</name>
    <dbReference type="NCBI Taxonomy" id="197221"/>
    <lineage>
        <taxon>Bacteria</taxon>
        <taxon>Bacillati</taxon>
        <taxon>Cyanobacteriota</taxon>
        <taxon>Cyanophyceae</taxon>
        <taxon>Acaryochloridales</taxon>
        <taxon>Thermosynechococcaceae</taxon>
        <taxon>Thermosynechococcus</taxon>
    </lineage>
</organism>
<dbReference type="PANTHER" id="PTHR42770">
    <property type="entry name" value="AMINO ACID TRANSPORTER-RELATED"/>
    <property type="match status" value="1"/>
</dbReference>
<evidence type="ECO:0000256" key="1">
    <source>
        <dbReference type="ARBA" id="ARBA00004141"/>
    </source>
</evidence>
<evidence type="ECO:0000256" key="6">
    <source>
        <dbReference type="SAM" id="SignalP"/>
    </source>
</evidence>
<comment type="subcellular location">
    <subcellularLocation>
        <location evidence="1">Membrane</location>
        <topology evidence="1">Multi-pass membrane protein</topology>
    </subcellularLocation>
</comment>
<feature type="transmembrane region" description="Helical" evidence="5">
    <location>
        <begin position="331"/>
        <end position="349"/>
    </location>
</feature>
<feature type="transmembrane region" description="Helical" evidence="5">
    <location>
        <begin position="84"/>
        <end position="104"/>
    </location>
</feature>
<feature type="domain" description="Amino acid permease/ SLC12A" evidence="7">
    <location>
        <begin position="2"/>
        <end position="348"/>
    </location>
</feature>
<dbReference type="KEGG" id="tel:tll0255"/>
<dbReference type="InterPro" id="IPR004841">
    <property type="entry name" value="AA-permease/SLC12A_dom"/>
</dbReference>
<evidence type="ECO:0000256" key="3">
    <source>
        <dbReference type="ARBA" id="ARBA00022989"/>
    </source>
</evidence>
<feature type="signal peptide" evidence="6">
    <location>
        <begin position="1"/>
        <end position="23"/>
    </location>
</feature>
<dbReference type="Pfam" id="PF00324">
    <property type="entry name" value="AA_permease"/>
    <property type="match status" value="1"/>
</dbReference>
<feature type="transmembrane region" description="Helical" evidence="5">
    <location>
        <begin position="280"/>
        <end position="299"/>
    </location>
</feature>
<feature type="transmembrane region" description="Helical" evidence="5">
    <location>
        <begin position="237"/>
        <end position="259"/>
    </location>
</feature>
<feature type="transmembrane region" description="Helical" evidence="5">
    <location>
        <begin position="182"/>
        <end position="205"/>
    </location>
</feature>
<dbReference type="GO" id="GO:0016020">
    <property type="term" value="C:membrane"/>
    <property type="evidence" value="ECO:0007669"/>
    <property type="project" value="UniProtKB-SubCell"/>
</dbReference>
<evidence type="ECO:0000313" key="9">
    <source>
        <dbReference type="Proteomes" id="UP000000440"/>
    </source>
</evidence>